<evidence type="ECO:0000313" key="3">
    <source>
        <dbReference type="Proteomes" id="UP001493487"/>
    </source>
</evidence>
<gene>
    <name evidence="2" type="ORF">QJS35_26770</name>
</gene>
<proteinExistence type="predicted"/>
<evidence type="ECO:0000313" key="2">
    <source>
        <dbReference type="EMBL" id="MEQ4485988.1"/>
    </source>
</evidence>
<comment type="subcellular location">
    <subcellularLocation>
        <location evidence="1">Cell envelope</location>
    </subcellularLocation>
</comment>
<comment type="caution">
    <text evidence="2">The sequence shown here is derived from an EMBL/GenBank/DDBJ whole genome shotgun (WGS) entry which is preliminary data.</text>
</comment>
<protein>
    <submittedName>
        <fullName evidence="2">InlB B-repeat-containing protein</fullName>
    </submittedName>
</protein>
<dbReference type="RefSeq" id="WP_232189026.1">
    <property type="nucleotide sequence ID" value="NZ_JAIOAP010000017.1"/>
</dbReference>
<dbReference type="Gene3D" id="2.60.40.4270">
    <property type="entry name" value="Listeria-Bacteroides repeat domain"/>
    <property type="match status" value="1"/>
</dbReference>
<organism evidence="2 3">
    <name type="scientific">Cohnella silvisoli</name>
    <dbReference type="NCBI Taxonomy" id="2873699"/>
    <lineage>
        <taxon>Bacteria</taxon>
        <taxon>Bacillati</taxon>
        <taxon>Bacillota</taxon>
        <taxon>Bacilli</taxon>
        <taxon>Bacillales</taxon>
        <taxon>Paenibacillaceae</taxon>
        <taxon>Cohnella</taxon>
    </lineage>
</organism>
<name>A0ABV1L147_9BACL</name>
<dbReference type="InterPro" id="IPR042229">
    <property type="entry name" value="Listeria/Bacterioides_rpt_sf"/>
</dbReference>
<accession>A0ABV1L147</accession>
<dbReference type="InterPro" id="IPR013378">
    <property type="entry name" value="InlB-like_B-rpt"/>
</dbReference>
<dbReference type="Proteomes" id="UP001493487">
    <property type="component" value="Unassembled WGS sequence"/>
</dbReference>
<evidence type="ECO:0000256" key="1">
    <source>
        <dbReference type="ARBA" id="ARBA00004196"/>
    </source>
</evidence>
<reference evidence="2 3" key="1">
    <citation type="journal article" date="2023" name="Genome Announc.">
        <title>Pan-Genome Analyses of the Genus Cohnella and Proposal of the Novel Species Cohnella silvisoli sp. nov., Isolated from Forest Soil.</title>
        <authorList>
            <person name="Wang C."/>
            <person name="Mao L."/>
            <person name="Bao G."/>
            <person name="Zhu H."/>
        </authorList>
    </citation>
    <scope>NUCLEOTIDE SEQUENCE [LARGE SCALE GENOMIC DNA]</scope>
    <source>
        <strain evidence="2 3">NL03-T5-1</strain>
    </source>
</reference>
<sequence>MELSPSGPTNDEVTVIVTTDDTGSDIAEAKWASGEQNEAYFADEGEELELEEVWDGCDEWDDCEWGGYKASFTATTNGTYTVYVMDEAGNEKIETIDVANIITDQPAITLSAAPVTTTDGTVTITAAVAAHGVDIGNGVALVKWDKGTRDANYFTASGTDITTGKQFTVTENGDYTVYAKDIAGNSTTKLIHIANITPKASVNFNSNGGSTVNAQTVIINGHATEPTAPARAGYTFGGWYSDSSLTNVFNFAGTAIIYDTTLYAKWTAISTSQPETGSGNVSTGDIKVTATNGQLTLPIGKSGEVSLGTAVTVSIPADASGKELKLTIEKVLDAQKLLTEKDVLASPIYEILKNFSENFSKPVTLTLSFDPASLKNNQRASVYYLTK</sequence>
<dbReference type="EMBL" id="JASKHM010000018">
    <property type="protein sequence ID" value="MEQ4485988.1"/>
    <property type="molecule type" value="Genomic_DNA"/>
</dbReference>
<dbReference type="Gene3D" id="2.60.220.30">
    <property type="match status" value="1"/>
</dbReference>
<keyword evidence="3" id="KW-1185">Reference proteome</keyword>
<dbReference type="NCBIfam" id="TIGR02543">
    <property type="entry name" value="List_Bact_rpt"/>
    <property type="match status" value="1"/>
</dbReference>
<dbReference type="Pfam" id="PF09479">
    <property type="entry name" value="Flg_new"/>
    <property type="match status" value="1"/>
</dbReference>